<feature type="domain" description="CCHC-type" evidence="2">
    <location>
        <begin position="329"/>
        <end position="346"/>
    </location>
</feature>
<evidence type="ECO:0000313" key="4">
    <source>
        <dbReference type="Proteomes" id="UP001627154"/>
    </source>
</evidence>
<dbReference type="InterPro" id="IPR013103">
    <property type="entry name" value="RVT_2"/>
</dbReference>
<protein>
    <recommendedName>
        <fullName evidence="2">CCHC-type domain-containing protein</fullName>
    </recommendedName>
</protein>
<dbReference type="Gene3D" id="4.10.60.10">
    <property type="entry name" value="Zinc finger, CCHC-type"/>
    <property type="match status" value="1"/>
</dbReference>
<sequence>MLPESEVPNANSTVISNKNPPRRVSETNNQRNSESYDSLDNTIAQLSKTLEQNRAPKRNFSEYKLTSKSNFTLWLDLLNSERESFSLKYLIDNKCEEESEVHRKNKANARNLIISRLDEIYHKRIIDIKDPFDIMNKIRETKRNESNLSESDLRLKLFSIVKKRHESVQEFSDRFDAIVREFETCNYKDTLQPKELDAAFYKAVMDMSPEVRTAALIHKGWNKHLTMEQIKSYMLQLEAEKGEIQNARAHQATSNYRRDDHWQQDRQRAEYNRQTEHQRIHQREYRRDYNRTDNRRPEAKTVEHCYRCNDREAGHWARDCPLVANNQWYCYVCNDVRNHKGDDCPNAVRRLEPSDNYNAYNRRNSNRGDSRDRNDLKIKIRVVIRNRASPYKKNGNPKNKPTDILLASNYAVKLNEIKTKLCNTFDMKDMGEPKKFLGIEIQRDRAKKTITLRQSEFAEKILQRFNMSLSKPQRTPMVTRQVMKLNDKNTAEKDAVPSKAPFREAIGCLLYLAGITRPDISFAVNYLSRRQVSPTEHDWTNVKRVFRYIRGTTNLGITYRAEENGMKASTDASFGD</sequence>
<comment type="caution">
    <text evidence="3">The sequence shown here is derived from an EMBL/GenBank/DDBJ whole genome shotgun (WGS) entry which is preliminary data.</text>
</comment>
<dbReference type="PANTHER" id="PTHR11439:SF463">
    <property type="entry name" value="REVERSE TRANSCRIPTASE TY1_COPIA-TYPE DOMAIN-CONTAINING PROTEIN"/>
    <property type="match status" value="1"/>
</dbReference>
<keyword evidence="4" id="KW-1185">Reference proteome</keyword>
<evidence type="ECO:0000256" key="1">
    <source>
        <dbReference type="SAM" id="MobiDB-lite"/>
    </source>
</evidence>
<dbReference type="Pfam" id="PF07727">
    <property type="entry name" value="RVT_2"/>
    <property type="match status" value="1"/>
</dbReference>
<reference evidence="3 4" key="1">
    <citation type="journal article" date="2024" name="bioRxiv">
        <title>A reference genome for Trichogramma kaykai: A tiny desert-dwelling parasitoid wasp with competing sex-ratio distorters.</title>
        <authorList>
            <person name="Culotta J."/>
            <person name="Lindsey A.R."/>
        </authorList>
    </citation>
    <scope>NUCLEOTIDE SEQUENCE [LARGE SCALE GENOMIC DNA]</scope>
    <source>
        <strain evidence="3 4">KSX58</strain>
    </source>
</reference>
<feature type="region of interest" description="Disordered" evidence="1">
    <location>
        <begin position="355"/>
        <end position="374"/>
    </location>
</feature>
<dbReference type="AlphaFoldDB" id="A0ABD2W2J9"/>
<feature type="region of interest" description="Disordered" evidence="1">
    <location>
        <begin position="1"/>
        <end position="36"/>
    </location>
</feature>
<dbReference type="PANTHER" id="PTHR11439">
    <property type="entry name" value="GAG-POL-RELATED RETROTRANSPOSON"/>
    <property type="match status" value="1"/>
</dbReference>
<evidence type="ECO:0000313" key="3">
    <source>
        <dbReference type="EMBL" id="KAL3387265.1"/>
    </source>
</evidence>
<gene>
    <name evidence="3" type="ORF">TKK_017237</name>
</gene>
<dbReference type="SUPFAM" id="SSF57756">
    <property type="entry name" value="Retrovirus zinc finger-like domains"/>
    <property type="match status" value="1"/>
</dbReference>
<feature type="compositionally biased region" description="Polar residues" evidence="1">
    <location>
        <begin position="26"/>
        <end position="36"/>
    </location>
</feature>
<accession>A0ABD2W2J9</accession>
<evidence type="ECO:0000259" key="2">
    <source>
        <dbReference type="SMART" id="SM00343"/>
    </source>
</evidence>
<proteinExistence type="predicted"/>
<feature type="compositionally biased region" description="Polar residues" evidence="1">
    <location>
        <begin position="8"/>
        <end position="19"/>
    </location>
</feature>
<dbReference type="InterPro" id="IPR036875">
    <property type="entry name" value="Znf_CCHC_sf"/>
</dbReference>
<dbReference type="Proteomes" id="UP001627154">
    <property type="component" value="Unassembled WGS sequence"/>
</dbReference>
<dbReference type="EMBL" id="JBJJXI010000137">
    <property type="protein sequence ID" value="KAL3387265.1"/>
    <property type="molecule type" value="Genomic_DNA"/>
</dbReference>
<feature type="domain" description="CCHC-type" evidence="2">
    <location>
        <begin position="304"/>
        <end position="322"/>
    </location>
</feature>
<dbReference type="SMART" id="SM00343">
    <property type="entry name" value="ZnF_C2HC"/>
    <property type="match status" value="2"/>
</dbReference>
<dbReference type="InterPro" id="IPR001878">
    <property type="entry name" value="Znf_CCHC"/>
</dbReference>
<name>A0ABD2W2J9_9HYME</name>
<organism evidence="3 4">
    <name type="scientific">Trichogramma kaykai</name>
    <dbReference type="NCBI Taxonomy" id="54128"/>
    <lineage>
        <taxon>Eukaryota</taxon>
        <taxon>Metazoa</taxon>
        <taxon>Ecdysozoa</taxon>
        <taxon>Arthropoda</taxon>
        <taxon>Hexapoda</taxon>
        <taxon>Insecta</taxon>
        <taxon>Pterygota</taxon>
        <taxon>Neoptera</taxon>
        <taxon>Endopterygota</taxon>
        <taxon>Hymenoptera</taxon>
        <taxon>Apocrita</taxon>
        <taxon>Proctotrupomorpha</taxon>
        <taxon>Chalcidoidea</taxon>
        <taxon>Trichogrammatidae</taxon>
        <taxon>Trichogramma</taxon>
    </lineage>
</organism>